<dbReference type="InterPro" id="IPR013786">
    <property type="entry name" value="AcylCoA_DH/ox_N"/>
</dbReference>
<proteinExistence type="inferred from homology"/>
<dbReference type="InterPro" id="IPR036250">
    <property type="entry name" value="AcylCo_DH-like_C"/>
</dbReference>
<evidence type="ECO:0000256" key="5">
    <source>
        <dbReference type="RuleBase" id="RU362125"/>
    </source>
</evidence>
<evidence type="ECO:0000313" key="10">
    <source>
        <dbReference type="EMBL" id="TDG13612.1"/>
    </source>
</evidence>
<accession>A0A4R5LRW2</accession>
<comment type="similarity">
    <text evidence="2 5">Belongs to the acyl-CoA dehydrogenase family.</text>
</comment>
<evidence type="ECO:0000313" key="11">
    <source>
        <dbReference type="Proteomes" id="UP000295554"/>
    </source>
</evidence>
<keyword evidence="4 5" id="KW-0274">FAD</keyword>
<protein>
    <submittedName>
        <fullName evidence="10">Acyl-CoA dehydrogenase</fullName>
    </submittedName>
</protein>
<dbReference type="EMBL" id="SMSE01000002">
    <property type="protein sequence ID" value="TDG13612.1"/>
    <property type="molecule type" value="Genomic_DNA"/>
</dbReference>
<dbReference type="RefSeq" id="WP_133211751.1">
    <property type="nucleotide sequence ID" value="NZ_SMSE01000002.1"/>
</dbReference>
<dbReference type="Pfam" id="PF02771">
    <property type="entry name" value="Acyl-CoA_dh_N"/>
    <property type="match status" value="1"/>
</dbReference>
<reference evidence="10 11" key="1">
    <citation type="submission" date="2019-03" db="EMBL/GenBank/DDBJ databases">
        <title>Seongchinamella monodicae gen. nov., sp. nov., a novel member of the Gammaproteobacteria isolated from a tidal mudflat of beach.</title>
        <authorList>
            <person name="Yang H.G."/>
            <person name="Kang J.W."/>
            <person name="Lee S.D."/>
        </authorList>
    </citation>
    <scope>NUCLEOTIDE SEQUENCE [LARGE SCALE GENOMIC DNA]</scope>
    <source>
        <strain evidence="10 11">GH4-78</strain>
    </source>
</reference>
<dbReference type="PANTHER" id="PTHR42803:SF3">
    <property type="entry name" value="ACYL-COA DEHYDROGENASE-RELATED"/>
    <property type="match status" value="1"/>
</dbReference>
<feature type="domain" description="Acyl-CoA oxidase/dehydrogenase middle" evidence="7">
    <location>
        <begin position="162"/>
        <end position="267"/>
    </location>
</feature>
<dbReference type="Pfam" id="PF12806">
    <property type="entry name" value="Acyl-CoA_dh_C"/>
    <property type="match status" value="1"/>
</dbReference>
<comment type="cofactor">
    <cofactor evidence="1 5">
        <name>FAD</name>
        <dbReference type="ChEBI" id="CHEBI:57692"/>
    </cofactor>
</comment>
<gene>
    <name evidence="10" type="ORF">E2F43_08770</name>
</gene>
<feature type="domain" description="Acyl-CoA dehydrogenase/oxidase N-terminal" evidence="8">
    <location>
        <begin position="40"/>
        <end position="156"/>
    </location>
</feature>
<evidence type="ECO:0000256" key="2">
    <source>
        <dbReference type="ARBA" id="ARBA00009347"/>
    </source>
</evidence>
<dbReference type="Pfam" id="PF00441">
    <property type="entry name" value="Acyl-CoA_dh_1"/>
    <property type="match status" value="1"/>
</dbReference>
<dbReference type="InterPro" id="IPR037069">
    <property type="entry name" value="AcylCoA_DH/ox_N_sf"/>
</dbReference>
<comment type="caution">
    <text evidence="10">The sequence shown here is derived from an EMBL/GenBank/DDBJ whole genome shotgun (WGS) entry which is preliminary data.</text>
</comment>
<keyword evidence="11" id="KW-1185">Reference proteome</keyword>
<dbReference type="InterPro" id="IPR009075">
    <property type="entry name" value="AcylCo_DH/oxidase_C"/>
</dbReference>
<dbReference type="GO" id="GO:0016627">
    <property type="term" value="F:oxidoreductase activity, acting on the CH-CH group of donors"/>
    <property type="evidence" value="ECO:0007669"/>
    <property type="project" value="InterPro"/>
</dbReference>
<name>A0A4R5LRW2_9GAMM</name>
<evidence type="ECO:0000259" key="6">
    <source>
        <dbReference type="Pfam" id="PF00441"/>
    </source>
</evidence>
<evidence type="ECO:0000259" key="9">
    <source>
        <dbReference type="Pfam" id="PF12806"/>
    </source>
</evidence>
<dbReference type="SUPFAM" id="SSF47203">
    <property type="entry name" value="Acyl-CoA dehydrogenase C-terminal domain-like"/>
    <property type="match status" value="1"/>
</dbReference>
<dbReference type="Gene3D" id="1.20.140.10">
    <property type="entry name" value="Butyryl-CoA Dehydrogenase, subunit A, domain 3"/>
    <property type="match status" value="1"/>
</dbReference>
<dbReference type="OrthoDB" id="9807883at2"/>
<dbReference type="Proteomes" id="UP000295554">
    <property type="component" value="Unassembled WGS sequence"/>
</dbReference>
<sequence>MPAPLLDRRDLEFMLYEVFDVESQLTRERYSDHNRETIDAAIDVAQAIAEKYFLPIRRKVDTHQPEFDGEKVQMIPEIKVALDAVIEAGLASPGADYEVGGMQLPALASAVTGAYLNAAASTTMGYIGLTNANANLIDAHGTEEQKAKWVVPQRSGRFAGTMAMSEPGAGSSLSDLTTTAIPQDDGSYRITGNKIWISGGDHELNENIVHLVLARVKGAPKGVKGISLFIVPKFLVNDDGSLGERNDVTLAGLFHKMGGRGQTSTALNFGEKGGAVGYLVGEENRGLMYMFHMMNAARIMVGSGAALMALAGYQYSLDYAKERPQGRLPSAKDPMSPPVNIIEHADVKRMLLAQKAYAEGAYALCLLGTRLADDERTAPTEEERAQAHELLDFLTPIIKTWPSEYGPRANSLAIQVLGGSGYVNEHPVEMMYRDNRLNPIHEGTTGIQSLDLLARKVPQNNLAGYTACLLAIGTAIEDARAYPELDDYAGQLAASVATLKQVTEFLLSAMVEKDIDLVLANSVKYLDLFGHVVIAWMWLKQATVAAAALAGEPHEADASFYRGKIQAMRYFFRYELPETEVWAALLLQLDDTCKNMENDWF</sequence>
<dbReference type="GO" id="GO:0050660">
    <property type="term" value="F:flavin adenine dinucleotide binding"/>
    <property type="evidence" value="ECO:0007669"/>
    <property type="project" value="InterPro"/>
</dbReference>
<evidence type="ECO:0000259" key="8">
    <source>
        <dbReference type="Pfam" id="PF02771"/>
    </source>
</evidence>
<evidence type="ECO:0000259" key="7">
    <source>
        <dbReference type="Pfam" id="PF02770"/>
    </source>
</evidence>
<dbReference type="SUPFAM" id="SSF56645">
    <property type="entry name" value="Acyl-CoA dehydrogenase NM domain-like"/>
    <property type="match status" value="1"/>
</dbReference>
<dbReference type="InterPro" id="IPR006091">
    <property type="entry name" value="Acyl-CoA_Oxase/DH_mid-dom"/>
</dbReference>
<dbReference type="AlphaFoldDB" id="A0A4R5LRW2"/>
<dbReference type="Gene3D" id="2.40.110.10">
    <property type="entry name" value="Butyryl-CoA Dehydrogenase, subunit A, domain 2"/>
    <property type="match status" value="1"/>
</dbReference>
<feature type="domain" description="Acyl-CoA dehydrogenase/oxidase C-terminal" evidence="6">
    <location>
        <begin position="284"/>
        <end position="453"/>
    </location>
</feature>
<dbReference type="InterPro" id="IPR052166">
    <property type="entry name" value="Diverse_Acyl-CoA_DH"/>
</dbReference>
<evidence type="ECO:0000256" key="3">
    <source>
        <dbReference type="ARBA" id="ARBA00022630"/>
    </source>
</evidence>
<organism evidence="10 11">
    <name type="scientific">Seongchinamella unica</name>
    <dbReference type="NCBI Taxonomy" id="2547392"/>
    <lineage>
        <taxon>Bacteria</taxon>
        <taxon>Pseudomonadati</taxon>
        <taxon>Pseudomonadota</taxon>
        <taxon>Gammaproteobacteria</taxon>
        <taxon>Cellvibrionales</taxon>
        <taxon>Halieaceae</taxon>
        <taxon>Seongchinamella</taxon>
    </lineage>
</organism>
<evidence type="ECO:0000256" key="1">
    <source>
        <dbReference type="ARBA" id="ARBA00001974"/>
    </source>
</evidence>
<keyword evidence="5" id="KW-0560">Oxidoreductase</keyword>
<dbReference type="InterPro" id="IPR025878">
    <property type="entry name" value="Acyl-CoA_dh-like_C_dom"/>
</dbReference>
<dbReference type="Gene3D" id="1.10.540.10">
    <property type="entry name" value="Acyl-CoA dehydrogenase/oxidase, N-terminal domain"/>
    <property type="match status" value="1"/>
</dbReference>
<evidence type="ECO:0000256" key="4">
    <source>
        <dbReference type="ARBA" id="ARBA00022827"/>
    </source>
</evidence>
<dbReference type="Pfam" id="PF02770">
    <property type="entry name" value="Acyl-CoA_dh_M"/>
    <property type="match status" value="1"/>
</dbReference>
<dbReference type="InterPro" id="IPR009100">
    <property type="entry name" value="AcylCoA_DH/oxidase_NM_dom_sf"/>
</dbReference>
<dbReference type="InterPro" id="IPR046373">
    <property type="entry name" value="Acyl-CoA_Oxase/DH_mid-dom_sf"/>
</dbReference>
<keyword evidence="3 5" id="KW-0285">Flavoprotein</keyword>
<feature type="domain" description="Acetyl-CoA dehydrogenase-like C-terminal" evidence="9">
    <location>
        <begin position="474"/>
        <end position="596"/>
    </location>
</feature>
<dbReference type="PANTHER" id="PTHR42803">
    <property type="entry name" value="ACYL-COA DEHYDROGENASE"/>
    <property type="match status" value="1"/>
</dbReference>